<dbReference type="InterPro" id="IPR015943">
    <property type="entry name" value="WD40/YVTN_repeat-like_dom_sf"/>
</dbReference>
<dbReference type="InterPro" id="IPR056454">
    <property type="entry name" value="Beta-prop_IP5PC_F"/>
</dbReference>
<protein>
    <recommendedName>
        <fullName evidence="2">IP5PC-F beta-propeller domain-containing protein</fullName>
    </recommendedName>
</protein>
<dbReference type="SMART" id="SM00320">
    <property type="entry name" value="WD40"/>
    <property type="match status" value="3"/>
</dbReference>
<sequence>MDGRIDDDDGNLLGSFTASPPPRPNFHCYSEKSRVSPNHDDEQEHHNRNRKFSLDEDSGTTRTPKIFDRFYDSSSDDEFYSAGSANSETGLVKNAGKRLDYMIQFLDRKFSLSDETGTDNNRALPEFVADGGGKGIFKVPVRAAVHPGRPPSLELRPQPIRDTQIGCFLRTVVCTDDSQLWAGSECGVRLWNLSEMYSSERGMETKASQAPSGDEEAAPFHESVRTSSTLCLIADSGNRVVWSGHKDGSIRCWKMDQCFDGTPFKEALQWQAHRSPVLSIVMTSYGDLWSGSEGGIIKIWPWEATEKSLSLTLEERHMAGLLIERSYIDLRSQVTVNGNCCNIFAADVKYMFSDHSGSKVWSAGYLSFALW</sequence>
<gene>
    <name evidence="3" type="ORF">ILEXP_LOCUS51865</name>
</gene>
<dbReference type="Pfam" id="PF23754">
    <property type="entry name" value="Beta-prop_IP5PC_F"/>
    <property type="match status" value="1"/>
</dbReference>
<evidence type="ECO:0000313" key="4">
    <source>
        <dbReference type="Proteomes" id="UP001642360"/>
    </source>
</evidence>
<evidence type="ECO:0000259" key="2">
    <source>
        <dbReference type="Pfam" id="PF23754"/>
    </source>
</evidence>
<feature type="compositionally biased region" description="Acidic residues" evidence="1">
    <location>
        <begin position="1"/>
        <end position="10"/>
    </location>
</feature>
<dbReference type="PANTHER" id="PTHR11200:SF300">
    <property type="entry name" value="TYPE II INOSITOL 1,4,5-TRISPHOSPHATE 5-PHOSPHATASE"/>
    <property type="match status" value="1"/>
</dbReference>
<feature type="region of interest" description="Disordered" evidence="1">
    <location>
        <begin position="1"/>
        <end position="64"/>
    </location>
</feature>
<name>A0ABC8UL10_9AQUA</name>
<accession>A0ABC8UL10</accession>
<dbReference type="InterPro" id="IPR036322">
    <property type="entry name" value="WD40_repeat_dom_sf"/>
</dbReference>
<dbReference type="Gene3D" id="2.130.10.10">
    <property type="entry name" value="YVTN repeat-like/Quinoprotein amine dehydrogenase"/>
    <property type="match status" value="1"/>
</dbReference>
<dbReference type="Proteomes" id="UP001642360">
    <property type="component" value="Unassembled WGS sequence"/>
</dbReference>
<dbReference type="InterPro" id="IPR046985">
    <property type="entry name" value="IP5"/>
</dbReference>
<keyword evidence="4" id="KW-1185">Reference proteome</keyword>
<dbReference type="InterPro" id="IPR001680">
    <property type="entry name" value="WD40_rpt"/>
</dbReference>
<dbReference type="EMBL" id="CAUOFW020008157">
    <property type="protein sequence ID" value="CAK9181756.1"/>
    <property type="molecule type" value="Genomic_DNA"/>
</dbReference>
<dbReference type="SUPFAM" id="SSF50978">
    <property type="entry name" value="WD40 repeat-like"/>
    <property type="match status" value="1"/>
</dbReference>
<comment type="caution">
    <text evidence="3">The sequence shown here is derived from an EMBL/GenBank/DDBJ whole genome shotgun (WGS) entry which is preliminary data.</text>
</comment>
<evidence type="ECO:0000313" key="3">
    <source>
        <dbReference type="EMBL" id="CAK9181756.1"/>
    </source>
</evidence>
<reference evidence="3 4" key="1">
    <citation type="submission" date="2024-02" db="EMBL/GenBank/DDBJ databases">
        <authorList>
            <person name="Vignale AGUSTIN F."/>
            <person name="Sosa J E."/>
            <person name="Modenutti C."/>
        </authorList>
    </citation>
    <scope>NUCLEOTIDE SEQUENCE [LARGE SCALE GENOMIC DNA]</scope>
</reference>
<feature type="domain" description="IP5PC-F beta-propeller" evidence="2">
    <location>
        <begin position="160"/>
        <end position="371"/>
    </location>
</feature>
<evidence type="ECO:0000256" key="1">
    <source>
        <dbReference type="SAM" id="MobiDB-lite"/>
    </source>
</evidence>
<feature type="compositionally biased region" description="Basic and acidic residues" evidence="1">
    <location>
        <begin position="29"/>
        <end position="46"/>
    </location>
</feature>
<proteinExistence type="predicted"/>
<dbReference type="AlphaFoldDB" id="A0ABC8UL10"/>
<dbReference type="PANTHER" id="PTHR11200">
    <property type="entry name" value="INOSITOL 5-PHOSPHATASE"/>
    <property type="match status" value="1"/>
</dbReference>
<organism evidence="3 4">
    <name type="scientific">Ilex paraguariensis</name>
    <name type="common">yerba mate</name>
    <dbReference type="NCBI Taxonomy" id="185542"/>
    <lineage>
        <taxon>Eukaryota</taxon>
        <taxon>Viridiplantae</taxon>
        <taxon>Streptophyta</taxon>
        <taxon>Embryophyta</taxon>
        <taxon>Tracheophyta</taxon>
        <taxon>Spermatophyta</taxon>
        <taxon>Magnoliopsida</taxon>
        <taxon>eudicotyledons</taxon>
        <taxon>Gunneridae</taxon>
        <taxon>Pentapetalae</taxon>
        <taxon>asterids</taxon>
        <taxon>campanulids</taxon>
        <taxon>Aquifoliales</taxon>
        <taxon>Aquifoliaceae</taxon>
        <taxon>Ilex</taxon>
    </lineage>
</organism>